<proteinExistence type="predicted"/>
<organism evidence="2 3">
    <name type="scientific">Trypanosoma brucei equiperdum</name>
    <dbReference type="NCBI Taxonomy" id="630700"/>
    <lineage>
        <taxon>Eukaryota</taxon>
        <taxon>Discoba</taxon>
        <taxon>Euglenozoa</taxon>
        <taxon>Kinetoplastea</taxon>
        <taxon>Metakinetoplastina</taxon>
        <taxon>Trypanosomatida</taxon>
        <taxon>Trypanosomatidae</taxon>
        <taxon>Trypanosoma</taxon>
    </lineage>
</organism>
<evidence type="ECO:0000313" key="3">
    <source>
        <dbReference type="Proteomes" id="UP000266743"/>
    </source>
</evidence>
<comment type="caution">
    <text evidence="2">The sequence shown here is derived from an EMBL/GenBank/DDBJ whole genome shotgun (WGS) entry which is preliminary data.</text>
</comment>
<evidence type="ECO:0000256" key="1">
    <source>
        <dbReference type="SAM" id="Phobius"/>
    </source>
</evidence>
<name>A0A3L6LI63_9TRYP</name>
<protein>
    <submittedName>
        <fullName evidence="2">Uncharacterized protein</fullName>
    </submittedName>
</protein>
<feature type="transmembrane region" description="Helical" evidence="1">
    <location>
        <begin position="36"/>
        <end position="57"/>
    </location>
</feature>
<accession>A0A3L6LI63</accession>
<dbReference type="AlphaFoldDB" id="A0A3L6LI63"/>
<keyword evidence="1" id="KW-0472">Membrane</keyword>
<evidence type="ECO:0000313" key="2">
    <source>
        <dbReference type="EMBL" id="RHW74310.1"/>
    </source>
</evidence>
<dbReference type="Proteomes" id="UP000266743">
    <property type="component" value="Chromosome 1"/>
</dbReference>
<keyword evidence="1" id="KW-1133">Transmembrane helix</keyword>
<gene>
    <name evidence="2" type="ORF">DPX39_010041700</name>
</gene>
<sequence>MRKRNVGIKARPQGAVILSNQRLCLVDATKKGGKHLWAFITVSVLRAALFHIFFFLFSH</sequence>
<keyword evidence="1" id="KW-0812">Transmembrane</keyword>
<reference evidence="2 3" key="1">
    <citation type="submission" date="2018-09" db="EMBL/GenBank/DDBJ databases">
        <title>whole genome sequence of T. equiperdum IVM-t1 strain.</title>
        <authorList>
            <person name="Suganuma K."/>
        </authorList>
    </citation>
    <scope>NUCLEOTIDE SEQUENCE [LARGE SCALE GENOMIC DNA]</scope>
    <source>
        <strain evidence="2 3">IVM-t1</strain>
    </source>
</reference>
<dbReference type="EMBL" id="QSBY01000001">
    <property type="protein sequence ID" value="RHW74310.1"/>
    <property type="molecule type" value="Genomic_DNA"/>
</dbReference>